<dbReference type="InterPro" id="IPR016024">
    <property type="entry name" value="ARM-type_fold"/>
</dbReference>
<keyword evidence="3" id="KW-1185">Reference proteome</keyword>
<feature type="region of interest" description="Disordered" evidence="1">
    <location>
        <begin position="1026"/>
        <end position="1056"/>
    </location>
</feature>
<feature type="region of interest" description="Disordered" evidence="1">
    <location>
        <begin position="1113"/>
        <end position="1153"/>
    </location>
</feature>
<feature type="compositionally biased region" description="Acidic residues" evidence="1">
    <location>
        <begin position="1121"/>
        <end position="1153"/>
    </location>
</feature>
<feature type="compositionally biased region" description="Polar residues" evidence="1">
    <location>
        <begin position="1041"/>
        <end position="1056"/>
    </location>
</feature>
<evidence type="ECO:0008006" key="4">
    <source>
        <dbReference type="Google" id="ProtNLM"/>
    </source>
</evidence>
<evidence type="ECO:0000313" key="2">
    <source>
        <dbReference type="EMBL" id="GKT27600.1"/>
    </source>
</evidence>
<reference evidence="2" key="1">
    <citation type="submission" date="2022-03" db="EMBL/GenBank/DDBJ databases">
        <title>Draft genome sequence of Aduncisulcus paluster, a free-living microaerophilic Fornicata.</title>
        <authorList>
            <person name="Yuyama I."/>
            <person name="Kume K."/>
            <person name="Tamura T."/>
            <person name="Inagaki Y."/>
            <person name="Hashimoto T."/>
        </authorList>
    </citation>
    <scope>NUCLEOTIDE SEQUENCE</scope>
    <source>
        <strain evidence="2">NY0171</strain>
    </source>
</reference>
<dbReference type="EMBL" id="BQXS01012757">
    <property type="protein sequence ID" value="GKT27600.1"/>
    <property type="molecule type" value="Genomic_DNA"/>
</dbReference>
<feature type="non-terminal residue" evidence="2">
    <location>
        <position position="1"/>
    </location>
</feature>
<dbReference type="Proteomes" id="UP001057375">
    <property type="component" value="Unassembled WGS sequence"/>
</dbReference>
<evidence type="ECO:0000313" key="3">
    <source>
        <dbReference type="Proteomes" id="UP001057375"/>
    </source>
</evidence>
<feature type="region of interest" description="Disordered" evidence="1">
    <location>
        <begin position="1165"/>
        <end position="1197"/>
    </location>
</feature>
<protein>
    <recommendedName>
        <fullName evidence="4">Proteasome activator Blm10 mid region domain-containing protein</fullName>
    </recommendedName>
</protein>
<comment type="caution">
    <text evidence="2">The sequence shown here is derived from an EMBL/GenBank/DDBJ whole genome shotgun (WGS) entry which is preliminary data.</text>
</comment>
<accession>A0ABQ5K8E6</accession>
<gene>
    <name evidence="2" type="ORF">ADUPG1_013919</name>
</gene>
<feature type="compositionally biased region" description="Basic residues" evidence="1">
    <location>
        <begin position="1029"/>
        <end position="1039"/>
    </location>
</feature>
<organism evidence="2 3">
    <name type="scientific">Aduncisulcus paluster</name>
    <dbReference type="NCBI Taxonomy" id="2918883"/>
    <lineage>
        <taxon>Eukaryota</taxon>
        <taxon>Metamonada</taxon>
        <taxon>Carpediemonas-like organisms</taxon>
        <taxon>Aduncisulcus</taxon>
    </lineage>
</organism>
<sequence length="1228" mass="144292">LSEMLSLGRSMKFEDSFVEDILMTCRTIAFAKDNLTKDSLLSILLPHILPWMKKYPDKMFFLHWSNILKNLTLDENNSKPHGDRCSQLWFVFHPVLDVIKDSASKGITFDDEAVIPCLCFFANLSDSPFRAFEVYDSIKDGLIDSWFEMSKKMKKEEHDTRAIRYWSILMAKMSDIDSIVPQISPKYDYNMKWCRENGDGVVICDIARYFENCQTPLKKLQKLNKLIYPIKKCSTPNAISKLFQKHRKSFNAVFMELQSKEEIETLKHEIICCFQCLGLFISHNYENKKNKKHPKRTSKVNMCFSDLIYLVNTFMDHLSRFEEVLGEDVDEEYCNICFYYAKRFQDYKSKHKMIAEGLKVLPKIISAFQRILERGSKKNLEGNIAQNLIKSLRFISNAPCVSIRSSILTLIKPYITDWFKRYKNNVYYGDWMFILSKITGIKDCQTAKAEKESPNKTICSEAWPLFRPVLDVVKREFGGGQIIRNNHECVISFFANLSQCDPSHALEVYENIKHLLDNWFDKIKKREHKLGSKLWSHLISVFATTIPHIGSQISPKYDCNIEWAKNNDCWSEDYSNYMCVFYPSLKKWFKLFESIVKCANPKATSALYRKHRNGILSVFLAFQLPKREVKEEHKREIFLCIACLNVFIGHYAPKKNSKQIHLPDSDLANLIDTFIDRLSKIGEVFDELIGCSFRIGQKITERILEDKVCDSCLPKYLSIFKLVLERGSKNQLGRTISVGCLETIKKLSISYSSPSARSSIFTLIKPYIKDWLAMYKYSKSYGEWMVILSYITLSNDNISPNNSICSEAWPLFHPVLDVVKREFVGEKILGDDHEWGLFFFSNLCCDHDLHALEVYDNVKHLLVPWFNVLQKSKHKYRVKQKGIEIWSRFICIFSAITSIIREITPKFDDKMEWCMKKSDYFYPYHDQYILNISSFVHSTCLSNLLHVLPIFSLIPSIETSLCPEKDRYSYASHICSRIEIEVSSSPFESVLAYNEIVSEMELRFKHIFKRGKFCYGAVDLEDHPQVDKKKTKGKKKGKNLKYQTNSSHVHSSQQITHSPLIKYTPPQHLLVKMPFDEERSLRQSVYDFVERTGGGVEALFEQDQGTCCSFEGYDQEGWREEMEDVDEKEKEEEEEEEKEEEEEEEWEEGEDYYFEEYSEGLLEGWREEMEDVDEKEKEEEEEEEKEEEEEEEWEEGEDYYFEEYSEGLLVHYNNIQFPIQEIMYYFYY</sequence>
<proteinExistence type="predicted"/>
<evidence type="ECO:0000256" key="1">
    <source>
        <dbReference type="SAM" id="MobiDB-lite"/>
    </source>
</evidence>
<name>A0ABQ5K8E6_9EUKA</name>
<feature type="compositionally biased region" description="Acidic residues" evidence="1">
    <location>
        <begin position="1168"/>
        <end position="1197"/>
    </location>
</feature>
<dbReference type="SUPFAM" id="SSF48371">
    <property type="entry name" value="ARM repeat"/>
    <property type="match status" value="1"/>
</dbReference>